<sequence>MIERDGQPRFVGKDVAEILGYTNPQKAIRDHIDDEDKLTERIVLAGQNRNVVCINESGLYSLILSSKLPIAKKFKRWVTSEILPQIRQTGGYIPFNEEDSEKEIMAKALLIAHKTLELKERLYVNPTE</sequence>
<dbReference type="Pfam" id="PF02498">
    <property type="entry name" value="Bro-N"/>
    <property type="match status" value="1"/>
</dbReference>
<protein>
    <recommendedName>
        <fullName evidence="1">Bro-N domain-containing protein</fullName>
    </recommendedName>
</protein>
<dbReference type="Proteomes" id="UP000184604">
    <property type="component" value="Chromosome"/>
</dbReference>
<organism evidence="2 3">
    <name type="scientific">Clostridium kluyveri</name>
    <dbReference type="NCBI Taxonomy" id="1534"/>
    <lineage>
        <taxon>Bacteria</taxon>
        <taxon>Bacillati</taxon>
        <taxon>Bacillota</taxon>
        <taxon>Clostridia</taxon>
        <taxon>Eubacteriales</taxon>
        <taxon>Clostridiaceae</taxon>
        <taxon>Clostridium</taxon>
    </lineage>
</organism>
<proteinExistence type="predicted"/>
<dbReference type="PANTHER" id="PTHR36180">
    <property type="entry name" value="DNA-BINDING PROTEIN-RELATED-RELATED"/>
    <property type="match status" value="1"/>
</dbReference>
<feature type="domain" description="Bro-N" evidence="1">
    <location>
        <begin position="1"/>
        <end position="90"/>
    </location>
</feature>
<evidence type="ECO:0000313" key="3">
    <source>
        <dbReference type="Proteomes" id="UP000184604"/>
    </source>
</evidence>
<gene>
    <name evidence="2" type="ORF">BS101_19300</name>
</gene>
<evidence type="ECO:0000313" key="2">
    <source>
        <dbReference type="EMBL" id="APM40713.1"/>
    </source>
</evidence>
<dbReference type="EMBL" id="CP018335">
    <property type="protein sequence ID" value="APM40713.1"/>
    <property type="molecule type" value="Genomic_DNA"/>
</dbReference>
<dbReference type="AlphaFoldDB" id="A0A1L5FCM3"/>
<dbReference type="PANTHER" id="PTHR36180:SF2">
    <property type="entry name" value="BRO FAMILY PROTEIN"/>
    <property type="match status" value="1"/>
</dbReference>
<dbReference type="OrthoDB" id="9812611at2"/>
<dbReference type="RefSeq" id="WP_073540280.1">
    <property type="nucleotide sequence ID" value="NZ_CP018335.1"/>
</dbReference>
<reference evidence="2 3" key="1">
    <citation type="submission" date="2016-12" db="EMBL/GenBank/DDBJ databases">
        <title>Complete genome sequence of Clostridium kluyveri JZZ isolated from the pit mud of a Chinese flavor liquor-making factory.</title>
        <authorList>
            <person name="Wang Y."/>
        </authorList>
    </citation>
    <scope>NUCLEOTIDE SEQUENCE [LARGE SCALE GENOMIC DNA]</scope>
    <source>
        <strain evidence="2 3">JZZ</strain>
    </source>
</reference>
<evidence type="ECO:0000259" key="1">
    <source>
        <dbReference type="PROSITE" id="PS51750"/>
    </source>
</evidence>
<dbReference type="PROSITE" id="PS51750">
    <property type="entry name" value="BRO_N"/>
    <property type="match status" value="1"/>
</dbReference>
<dbReference type="InterPro" id="IPR003497">
    <property type="entry name" value="BRO_N_domain"/>
</dbReference>
<name>A0A1L5FCM3_CLOKL</name>
<accession>A0A1L5FCM3</accession>
<dbReference type="SMART" id="SM01040">
    <property type="entry name" value="Bro-N"/>
    <property type="match status" value="1"/>
</dbReference>